<dbReference type="Pfam" id="PF12697">
    <property type="entry name" value="Abhydrolase_6"/>
    <property type="match status" value="1"/>
</dbReference>
<name>A0A9W9F3C2_9EURO</name>
<proteinExistence type="predicted"/>
<reference evidence="2" key="2">
    <citation type="journal article" date="2023" name="IMA Fungus">
        <title>Comparative genomic study of the Penicillium genus elucidates a diverse pangenome and 15 lateral gene transfer events.</title>
        <authorList>
            <person name="Petersen C."/>
            <person name="Sorensen T."/>
            <person name="Nielsen M.R."/>
            <person name="Sondergaard T.E."/>
            <person name="Sorensen J.L."/>
            <person name="Fitzpatrick D.A."/>
            <person name="Frisvad J.C."/>
            <person name="Nielsen K.L."/>
        </authorList>
    </citation>
    <scope>NUCLEOTIDE SEQUENCE</scope>
    <source>
        <strain evidence="2">IBT 30069</strain>
    </source>
</reference>
<keyword evidence="3" id="KW-1185">Reference proteome</keyword>
<dbReference type="InterPro" id="IPR000073">
    <property type="entry name" value="AB_hydrolase_1"/>
</dbReference>
<dbReference type="OrthoDB" id="408373at2759"/>
<evidence type="ECO:0000259" key="1">
    <source>
        <dbReference type="Pfam" id="PF12697"/>
    </source>
</evidence>
<accession>A0A9W9F3C2</accession>
<dbReference type="PANTHER" id="PTHR37017">
    <property type="entry name" value="AB HYDROLASE-1 DOMAIN-CONTAINING PROTEIN-RELATED"/>
    <property type="match status" value="1"/>
</dbReference>
<dbReference type="Gene3D" id="3.40.50.1820">
    <property type="entry name" value="alpha/beta hydrolase"/>
    <property type="match status" value="1"/>
</dbReference>
<protein>
    <submittedName>
        <fullName evidence="2">Alpha/beta-hydrolase</fullName>
    </submittedName>
</protein>
<dbReference type="GO" id="GO:0072330">
    <property type="term" value="P:monocarboxylic acid biosynthetic process"/>
    <property type="evidence" value="ECO:0007669"/>
    <property type="project" value="UniProtKB-ARBA"/>
</dbReference>
<feature type="domain" description="AB hydrolase-1" evidence="1">
    <location>
        <begin position="9"/>
        <end position="242"/>
    </location>
</feature>
<sequence length="254" mass="27271">MASKEPVAVLIIHGAYFLPSAWDNFSNRLTQAGLIVRCPRLPSCNDSQPPTSLLKDDLQAVRSAAKNLIASNHKIIVLAHSYGGIVASEAITPDLYSDGLGGSGVVSLIYLSAWLIVPGESLQDVFARHGAQSEVDLGMHSDEVVSAKNAPESFYNDIERGEAEEMAKGNVTHHWTVAMGKIGHAPWKDLPMIYVFCLRDKAILGPLQKAMVEDAVNAGGDGIVTESIDSGHCPFLSKPEEVQRIIEGVVSSVK</sequence>
<dbReference type="EMBL" id="JAPQKH010000006">
    <property type="protein sequence ID" value="KAJ5092802.1"/>
    <property type="molecule type" value="Genomic_DNA"/>
</dbReference>
<dbReference type="InterPro" id="IPR052897">
    <property type="entry name" value="Sec-Metab_Biosynth_Hydrolase"/>
</dbReference>
<dbReference type="SUPFAM" id="SSF53474">
    <property type="entry name" value="alpha/beta-Hydrolases"/>
    <property type="match status" value="1"/>
</dbReference>
<organism evidence="2 3">
    <name type="scientific">Penicillium angulare</name>
    <dbReference type="NCBI Taxonomy" id="116970"/>
    <lineage>
        <taxon>Eukaryota</taxon>
        <taxon>Fungi</taxon>
        <taxon>Dikarya</taxon>
        <taxon>Ascomycota</taxon>
        <taxon>Pezizomycotina</taxon>
        <taxon>Eurotiomycetes</taxon>
        <taxon>Eurotiomycetidae</taxon>
        <taxon>Eurotiales</taxon>
        <taxon>Aspergillaceae</taxon>
        <taxon>Penicillium</taxon>
    </lineage>
</organism>
<gene>
    <name evidence="2" type="ORF">N7456_008663</name>
</gene>
<evidence type="ECO:0000313" key="3">
    <source>
        <dbReference type="Proteomes" id="UP001149165"/>
    </source>
</evidence>
<dbReference type="Proteomes" id="UP001149165">
    <property type="component" value="Unassembled WGS sequence"/>
</dbReference>
<dbReference type="InterPro" id="IPR029058">
    <property type="entry name" value="AB_hydrolase_fold"/>
</dbReference>
<evidence type="ECO:0000313" key="2">
    <source>
        <dbReference type="EMBL" id="KAJ5092802.1"/>
    </source>
</evidence>
<comment type="caution">
    <text evidence="2">The sequence shown here is derived from an EMBL/GenBank/DDBJ whole genome shotgun (WGS) entry which is preliminary data.</text>
</comment>
<dbReference type="AlphaFoldDB" id="A0A9W9F3C2"/>
<dbReference type="PANTHER" id="PTHR37017:SF11">
    <property type="entry name" value="ESTERASE_LIPASE_THIOESTERASE DOMAIN-CONTAINING PROTEIN"/>
    <property type="match status" value="1"/>
</dbReference>
<dbReference type="GO" id="GO:0017000">
    <property type="term" value="P:antibiotic biosynthetic process"/>
    <property type="evidence" value="ECO:0007669"/>
    <property type="project" value="UniProtKB-ARBA"/>
</dbReference>
<reference evidence="2" key="1">
    <citation type="submission" date="2022-11" db="EMBL/GenBank/DDBJ databases">
        <authorList>
            <person name="Petersen C."/>
        </authorList>
    </citation>
    <scope>NUCLEOTIDE SEQUENCE</scope>
    <source>
        <strain evidence="2">IBT 30069</strain>
    </source>
</reference>